<reference evidence="4" key="1">
    <citation type="submission" date="2021-06" db="EMBL/GenBank/DDBJ databases">
        <authorList>
            <person name="Kallberg Y."/>
            <person name="Tangrot J."/>
            <person name="Rosling A."/>
        </authorList>
    </citation>
    <scope>NUCLEOTIDE SEQUENCE</scope>
    <source>
        <strain evidence="4">MT106</strain>
    </source>
</reference>
<dbReference type="OrthoDB" id="10409368at2759"/>
<gene>
    <name evidence="4" type="ORF">AGERDE_LOCUS7027</name>
</gene>
<feature type="transmembrane region" description="Helical" evidence="3">
    <location>
        <begin position="612"/>
        <end position="637"/>
    </location>
</feature>
<protein>
    <submittedName>
        <fullName evidence="4">874_t:CDS:1</fullName>
    </submittedName>
</protein>
<keyword evidence="3" id="KW-0472">Membrane</keyword>
<name>A0A9N9BBU1_9GLOM</name>
<proteinExistence type="predicted"/>
<evidence type="ECO:0000313" key="4">
    <source>
        <dbReference type="EMBL" id="CAG8558374.1"/>
    </source>
</evidence>
<evidence type="ECO:0000256" key="3">
    <source>
        <dbReference type="SAM" id="Phobius"/>
    </source>
</evidence>
<comment type="caution">
    <text evidence="4">The sequence shown here is derived from an EMBL/GenBank/DDBJ whole genome shotgun (WGS) entry which is preliminary data.</text>
</comment>
<feature type="region of interest" description="Disordered" evidence="2">
    <location>
        <begin position="1"/>
        <end position="84"/>
    </location>
</feature>
<feature type="compositionally biased region" description="Polar residues" evidence="2">
    <location>
        <begin position="68"/>
        <end position="84"/>
    </location>
</feature>
<evidence type="ECO:0000313" key="5">
    <source>
        <dbReference type="Proteomes" id="UP000789831"/>
    </source>
</evidence>
<keyword evidence="1" id="KW-0175">Coiled coil</keyword>
<feature type="coiled-coil region" evidence="1">
    <location>
        <begin position="577"/>
        <end position="611"/>
    </location>
</feature>
<sequence>MEEQPETTTITKVTQNEESITITTQKSNNQELTTTQNPNNNDLKSTQESKTVEQASSPSIIVEETHDNGSSSPNIEVNSKDLSSSTIIEETNDKYDNNNGNRSYVVKDKNVNEIFDINLLNIDDEDTLLAGYDEDEGESSCKENYTDLLGSLNEFINYNQGNSNEIDNIEDVKNQDCAMKSQTDQLIDLGDNNNDNEIENKLMEKTEFDNDQHDNSNHRPIIVADQTNPLEETLKTDAYENKKDNYDFDSDSCNIESSLGMEITRALDEEIPGKQIFYQADPMLFLLNAEIENIRRNSRDINDIHALLEIEKNTSRMIHDQIYTKIGEIDKVNDLNELTRNVYNQHQSVSNQFTEFRSLLQSLTARLKETEATGLLNKRAIDKQRAEYETTCKNLDEKIESHFAQIQKLAEEDKMHYEQRFKEVFLHIDPLQQNIQKVEENYFQFKANYLQLKETQLQLQQENGSKEMQSFYIKNQKTLEQRIHKQRVVADELQLRCDNLESFLKHIDSRERESCIGCKEMEKRYYKYDTFLKEVHAEMRLRAAEEETKFNAIFRKDNERRDKKFEDLRRELTQDATKRYDDLMKKFKNDLKQLKDDIERSKNQQERKHADLFGGTSWVCMIFAGLIAGFIIIWAFASD</sequence>
<keyword evidence="3" id="KW-0812">Transmembrane</keyword>
<dbReference type="EMBL" id="CAJVPL010001199">
    <property type="protein sequence ID" value="CAG8558374.1"/>
    <property type="molecule type" value="Genomic_DNA"/>
</dbReference>
<organism evidence="4 5">
    <name type="scientific">Ambispora gerdemannii</name>
    <dbReference type="NCBI Taxonomy" id="144530"/>
    <lineage>
        <taxon>Eukaryota</taxon>
        <taxon>Fungi</taxon>
        <taxon>Fungi incertae sedis</taxon>
        <taxon>Mucoromycota</taxon>
        <taxon>Glomeromycotina</taxon>
        <taxon>Glomeromycetes</taxon>
        <taxon>Archaeosporales</taxon>
        <taxon>Ambisporaceae</taxon>
        <taxon>Ambispora</taxon>
    </lineage>
</organism>
<evidence type="ECO:0000256" key="2">
    <source>
        <dbReference type="SAM" id="MobiDB-lite"/>
    </source>
</evidence>
<dbReference type="AlphaFoldDB" id="A0A9N9BBU1"/>
<dbReference type="Proteomes" id="UP000789831">
    <property type="component" value="Unassembled WGS sequence"/>
</dbReference>
<keyword evidence="3" id="KW-1133">Transmembrane helix</keyword>
<accession>A0A9N9BBU1</accession>
<feature type="compositionally biased region" description="Polar residues" evidence="2">
    <location>
        <begin position="1"/>
        <end position="44"/>
    </location>
</feature>
<keyword evidence="5" id="KW-1185">Reference proteome</keyword>
<evidence type="ECO:0000256" key="1">
    <source>
        <dbReference type="SAM" id="Coils"/>
    </source>
</evidence>
<feature type="coiled-coil region" evidence="1">
    <location>
        <begin position="378"/>
        <end position="455"/>
    </location>
</feature>